<reference evidence="3 4" key="1">
    <citation type="submission" date="2018-05" db="EMBL/GenBank/DDBJ databases">
        <title>Complete Genome Sequence of Methylobacterium sp. 17Sr1-43.</title>
        <authorList>
            <person name="Srinivasan S."/>
        </authorList>
    </citation>
    <scope>NUCLEOTIDE SEQUENCE [LARGE SCALE GENOMIC DNA]</scope>
    <source>
        <strain evidence="3 4">17Sr1-43</strain>
    </source>
</reference>
<protein>
    <submittedName>
        <fullName evidence="3">Uncharacterized protein</fullName>
    </submittedName>
</protein>
<accession>A0A2U8VUI2</accession>
<dbReference type="AlphaFoldDB" id="A0A2U8VUI2"/>
<dbReference type="OrthoDB" id="8004182at2"/>
<feature type="chain" id="PRO_5015885129" evidence="2">
    <location>
        <begin position="31"/>
        <end position="323"/>
    </location>
</feature>
<evidence type="ECO:0000256" key="2">
    <source>
        <dbReference type="SAM" id="SignalP"/>
    </source>
</evidence>
<gene>
    <name evidence="3" type="ORF">DK427_16490</name>
</gene>
<evidence type="ECO:0000313" key="4">
    <source>
        <dbReference type="Proteomes" id="UP000246058"/>
    </source>
</evidence>
<feature type="region of interest" description="Disordered" evidence="1">
    <location>
        <begin position="34"/>
        <end position="67"/>
    </location>
</feature>
<evidence type="ECO:0000256" key="1">
    <source>
        <dbReference type="SAM" id="MobiDB-lite"/>
    </source>
</evidence>
<name>A0A2U8VUI2_9HYPH</name>
<dbReference type="RefSeq" id="WP_109952210.1">
    <property type="nucleotide sequence ID" value="NZ_CP029551.1"/>
</dbReference>
<feature type="signal peptide" evidence="2">
    <location>
        <begin position="1"/>
        <end position="30"/>
    </location>
</feature>
<proteinExistence type="predicted"/>
<feature type="compositionally biased region" description="Basic and acidic residues" evidence="1">
    <location>
        <begin position="37"/>
        <end position="56"/>
    </location>
</feature>
<keyword evidence="2" id="KW-0732">Signal</keyword>
<organism evidence="3 4">
    <name type="scientific">Methylobacterium radiodurans</name>
    <dbReference type="NCBI Taxonomy" id="2202828"/>
    <lineage>
        <taxon>Bacteria</taxon>
        <taxon>Pseudomonadati</taxon>
        <taxon>Pseudomonadota</taxon>
        <taxon>Alphaproteobacteria</taxon>
        <taxon>Hyphomicrobiales</taxon>
        <taxon>Methylobacteriaceae</taxon>
        <taxon>Methylobacterium</taxon>
    </lineage>
</organism>
<dbReference type="KEGG" id="meti:DK427_16490"/>
<evidence type="ECO:0000313" key="3">
    <source>
        <dbReference type="EMBL" id="AWN37131.1"/>
    </source>
</evidence>
<sequence length="323" mass="35483">MSILSSAGKLRLLAAFLLFAPLVVVRFALAAPGPGQEAREGGPDAGKGDEPDKVDTENLFGFTEGTDVGKKGEQEILVDTIGRFSKRRDGPGRSGYGAAQPIVSYQYDLTDNFSIEPGLWFDARDSRNVAGVPGKSFGTFNGGSLELKYQFFKRTAERPFSLALQAEPQYARVTPIEGQGADVYSVETRLIADARLVPDRLWGGINLIYDPQVARLKGSGEVDRSSTLSVSGTLMAKVASDLYLGPEARYMRAYEGAFLNRFEGHAVFVGPVLHYQVMEKGFLTLAYSTQVFGHDRDPDFADRAFNLNQFSRHNLRVRFGVEF</sequence>
<dbReference type="EMBL" id="CP029551">
    <property type="protein sequence ID" value="AWN37131.1"/>
    <property type="molecule type" value="Genomic_DNA"/>
</dbReference>
<keyword evidence="4" id="KW-1185">Reference proteome</keyword>
<dbReference type="Proteomes" id="UP000246058">
    <property type="component" value="Chromosome"/>
</dbReference>